<comment type="caution">
    <text evidence="7">The sequence shown here is derived from an EMBL/GenBank/DDBJ whole genome shotgun (WGS) entry which is preliminary data.</text>
</comment>
<evidence type="ECO:0000256" key="4">
    <source>
        <dbReference type="PROSITE-ProRule" id="PRU00027"/>
    </source>
</evidence>
<name>A0AAE1N781_9FABA</name>
<gene>
    <name evidence="7" type="ORF">QN277_000945</name>
</gene>
<sequence length="235" mass="26517">MASNDATGNSNVQAAPASGSGTQLHKNSHGNRSDIGWKHGFPIEGDVRKVKCKCCEKVVTGGIYRLKHHLACTQKDVGACRAVLEEVKKEMLNIVAGLQVKLMKNTRTLTQPEEEETGSEIEKRKWDEGGGGSNIFKKSRITTQTTINTILKRNVREEACFDICSFIYRNVIPFDVLNCDEFKMCESISRHGLGFKPPSYHECRGKYLKQHYDKTMATIEEHRAEWKKNGMHNND</sequence>
<feature type="domain" description="BED-type" evidence="6">
    <location>
        <begin position="31"/>
        <end position="87"/>
    </location>
</feature>
<accession>A0AAE1N781</accession>
<keyword evidence="8" id="KW-1185">Reference proteome</keyword>
<feature type="compositionally biased region" description="Polar residues" evidence="5">
    <location>
        <begin position="1"/>
        <end position="25"/>
    </location>
</feature>
<evidence type="ECO:0000256" key="2">
    <source>
        <dbReference type="ARBA" id="ARBA00022771"/>
    </source>
</evidence>
<keyword evidence="3" id="KW-0862">Zinc</keyword>
<keyword evidence="2 4" id="KW-0863">Zinc-finger</keyword>
<dbReference type="InterPro" id="IPR003656">
    <property type="entry name" value="Znf_BED"/>
</dbReference>
<evidence type="ECO:0000256" key="5">
    <source>
        <dbReference type="SAM" id="MobiDB-lite"/>
    </source>
</evidence>
<evidence type="ECO:0000313" key="8">
    <source>
        <dbReference type="Proteomes" id="UP001293593"/>
    </source>
</evidence>
<evidence type="ECO:0000256" key="3">
    <source>
        <dbReference type="ARBA" id="ARBA00022833"/>
    </source>
</evidence>
<dbReference type="Proteomes" id="UP001293593">
    <property type="component" value="Unassembled WGS sequence"/>
</dbReference>
<dbReference type="EMBL" id="JAWXYG010000001">
    <property type="protein sequence ID" value="KAK4284067.1"/>
    <property type="molecule type" value="Genomic_DNA"/>
</dbReference>
<dbReference type="PANTHER" id="PTHR46951">
    <property type="entry name" value="BED-TYPE DOMAIN-CONTAINING PROTEIN"/>
    <property type="match status" value="1"/>
</dbReference>
<dbReference type="GO" id="GO:0003677">
    <property type="term" value="F:DNA binding"/>
    <property type="evidence" value="ECO:0007669"/>
    <property type="project" value="InterPro"/>
</dbReference>
<dbReference type="PANTHER" id="PTHR46951:SF2">
    <property type="entry name" value="BED-TYPE DOMAIN-CONTAINING PROTEIN"/>
    <property type="match status" value="1"/>
</dbReference>
<reference evidence="7" key="1">
    <citation type="submission" date="2023-10" db="EMBL/GenBank/DDBJ databases">
        <title>Chromosome-level genome of the transformable northern wattle, Acacia crassicarpa.</title>
        <authorList>
            <person name="Massaro I."/>
            <person name="Sinha N.R."/>
            <person name="Poethig S."/>
            <person name="Leichty A.R."/>
        </authorList>
    </citation>
    <scope>NUCLEOTIDE SEQUENCE</scope>
    <source>
        <strain evidence="7">Acra3RX</strain>
        <tissue evidence="7">Leaf</tissue>
    </source>
</reference>
<protein>
    <recommendedName>
        <fullName evidence="6">BED-type domain-containing protein</fullName>
    </recommendedName>
</protein>
<dbReference type="Pfam" id="PF02892">
    <property type="entry name" value="zf-BED"/>
    <property type="match status" value="1"/>
</dbReference>
<evidence type="ECO:0000313" key="7">
    <source>
        <dbReference type="EMBL" id="KAK4284067.1"/>
    </source>
</evidence>
<keyword evidence="1" id="KW-0479">Metal-binding</keyword>
<dbReference type="GO" id="GO:0008270">
    <property type="term" value="F:zinc ion binding"/>
    <property type="evidence" value="ECO:0007669"/>
    <property type="project" value="UniProtKB-KW"/>
</dbReference>
<organism evidence="7 8">
    <name type="scientific">Acacia crassicarpa</name>
    <name type="common">northern wattle</name>
    <dbReference type="NCBI Taxonomy" id="499986"/>
    <lineage>
        <taxon>Eukaryota</taxon>
        <taxon>Viridiplantae</taxon>
        <taxon>Streptophyta</taxon>
        <taxon>Embryophyta</taxon>
        <taxon>Tracheophyta</taxon>
        <taxon>Spermatophyta</taxon>
        <taxon>Magnoliopsida</taxon>
        <taxon>eudicotyledons</taxon>
        <taxon>Gunneridae</taxon>
        <taxon>Pentapetalae</taxon>
        <taxon>rosids</taxon>
        <taxon>fabids</taxon>
        <taxon>Fabales</taxon>
        <taxon>Fabaceae</taxon>
        <taxon>Caesalpinioideae</taxon>
        <taxon>mimosoid clade</taxon>
        <taxon>Acacieae</taxon>
        <taxon>Acacia</taxon>
    </lineage>
</organism>
<evidence type="ECO:0000256" key="1">
    <source>
        <dbReference type="ARBA" id="ARBA00022723"/>
    </source>
</evidence>
<evidence type="ECO:0000259" key="6">
    <source>
        <dbReference type="PROSITE" id="PS50808"/>
    </source>
</evidence>
<feature type="region of interest" description="Disordered" evidence="5">
    <location>
        <begin position="1"/>
        <end position="36"/>
    </location>
</feature>
<dbReference type="AlphaFoldDB" id="A0AAE1N781"/>
<dbReference type="PROSITE" id="PS50808">
    <property type="entry name" value="ZF_BED"/>
    <property type="match status" value="1"/>
</dbReference>
<proteinExistence type="predicted"/>